<evidence type="ECO:0000313" key="3">
    <source>
        <dbReference type="EMBL" id="MDI5886089.1"/>
    </source>
</evidence>
<comment type="caution">
    <text evidence="3">The sequence shown here is derived from an EMBL/GenBank/DDBJ whole genome shotgun (WGS) entry which is preliminary data.</text>
</comment>
<dbReference type="Proteomes" id="UP001229025">
    <property type="component" value="Unassembled WGS sequence"/>
</dbReference>
<feature type="compositionally biased region" description="Low complexity" evidence="1">
    <location>
        <begin position="1"/>
        <end position="14"/>
    </location>
</feature>
<feature type="region of interest" description="Disordered" evidence="1">
    <location>
        <begin position="1"/>
        <end position="33"/>
    </location>
</feature>
<evidence type="ECO:0000259" key="2">
    <source>
        <dbReference type="Pfam" id="PF23843"/>
    </source>
</evidence>
<dbReference type="EMBL" id="JASCSA010000026">
    <property type="protein sequence ID" value="MDI5886089.1"/>
    <property type="molecule type" value="Genomic_DNA"/>
</dbReference>
<evidence type="ECO:0000256" key="1">
    <source>
        <dbReference type="SAM" id="MobiDB-lite"/>
    </source>
</evidence>
<feature type="domain" description="DUF7210" evidence="2">
    <location>
        <begin position="20"/>
        <end position="57"/>
    </location>
</feature>
<gene>
    <name evidence="3" type="ORF">QLT01_17230</name>
</gene>
<protein>
    <recommendedName>
        <fullName evidence="2">DUF7210 domain-containing protein</fullName>
    </recommendedName>
</protein>
<accession>A0ABT6UTQ2</accession>
<organism evidence="3 4">
    <name type="scientific">Cobetia amphilecti</name>
    <dbReference type="NCBI Taxonomy" id="1055104"/>
    <lineage>
        <taxon>Bacteria</taxon>
        <taxon>Pseudomonadati</taxon>
        <taxon>Pseudomonadota</taxon>
        <taxon>Gammaproteobacteria</taxon>
        <taxon>Oceanospirillales</taxon>
        <taxon>Halomonadaceae</taxon>
        <taxon>Cobetia</taxon>
    </lineage>
</organism>
<dbReference type="InterPro" id="IPR055634">
    <property type="entry name" value="DUF7210"/>
</dbReference>
<reference evidence="4" key="2">
    <citation type="submission" date="2023-07" db="EMBL/GenBank/DDBJ databases">
        <title>Genome-based characterization of strain KMM 296 and proposal for reclassification of Cobetia litoralis and Cobetia pacifica, and emended description of the species Cobetia amphilecti and Cobetia marina.</title>
        <authorList>
            <person name="Balabanova L."/>
            <person name="Nedashkovskaya O."/>
        </authorList>
    </citation>
    <scope>NUCLEOTIDE SEQUENCE [LARGE SCALE GENOMIC DNA]</scope>
    <source>
        <strain evidence="4">NRIC 0815</strain>
    </source>
</reference>
<dbReference type="Pfam" id="PF23843">
    <property type="entry name" value="DUF7210"/>
    <property type="match status" value="1"/>
</dbReference>
<dbReference type="RefSeq" id="WP_165873906.1">
    <property type="nucleotide sequence ID" value="NZ_JASCSA010000026.1"/>
</dbReference>
<evidence type="ECO:0000313" key="4">
    <source>
        <dbReference type="Proteomes" id="UP001229025"/>
    </source>
</evidence>
<keyword evidence="4" id="KW-1185">Reference proteome</keyword>
<proteinExistence type="predicted"/>
<sequence>MTDKTATGKTGTEAKPSDSVSVKLKKAHRHGGKEYAAGDSLTLEVRQLERLKKAGKV</sequence>
<reference evidence="3 4" key="1">
    <citation type="submission" date="2023-04" db="EMBL/GenBank/DDBJ databases">
        <authorList>
            <person name="Otstavnykh N."/>
            <person name="Seitkalieva A."/>
            <person name="Bystritskaya E."/>
        </authorList>
    </citation>
    <scope>NUCLEOTIDE SEQUENCE [LARGE SCALE GENOMIC DNA]</scope>
    <source>
        <strain evidence="3 4">NRIC 0815</strain>
    </source>
</reference>
<name>A0ABT6UTQ2_9GAMM</name>